<evidence type="ECO:0000259" key="4">
    <source>
        <dbReference type="SMART" id="SM00534"/>
    </source>
</evidence>
<dbReference type="PANTHER" id="PTHR11361:SF34">
    <property type="entry name" value="DNA MISMATCH REPAIR PROTEIN MSH1, MITOCHONDRIAL"/>
    <property type="match status" value="1"/>
</dbReference>
<sequence>MKVHLMYRDADFPVGRDRDATADEIFRDLELRTLCSVMSGGDEYLFDVAQAALGNPLADQDTIGFRQDVLRDCLSAHTVVRSLYGYAVEAIELSKKSYFGFYSKYPSAMLGSARELMESFVETLRKIRELADRYSAYFRSAGFIRFFGMIEAELTDDYFELLTLHLKTLKFRRGLLISARLGPGNKGRNYTLRKSADDNLDFTRRLFRQRRESYGFRIPDRDEAGAQALSELEAKGMELVARALNQSAEHVLDFFNMLRCELAFYIGCINLRDQLQERGYSMCMPDLAPADAYRLNARGLREVCLALRVDHNVVSNDLNANDRDLVVITGANEGGKSTFLRSIATAQVMMQAGMMVLAEEFSSSIATRIFTHFKRKEDESMISGKFDEELRRVSAIIDRVEADSIVFFNESFASTNEREGAEVAGQIVRALLDKHVRVLFVTHMYTLSSSLYDSRCLRATFLRAERTGQGRRTYRLIEGEPLDTSFGEDLYRSVFEDGF</sequence>
<feature type="domain" description="DNA mismatch repair proteins mutS family" evidence="4">
    <location>
        <begin position="323"/>
        <end position="496"/>
    </location>
</feature>
<dbReference type="SUPFAM" id="SSF52540">
    <property type="entry name" value="P-loop containing nucleoside triphosphate hydrolases"/>
    <property type="match status" value="1"/>
</dbReference>
<dbReference type="EMBL" id="LPJR01000076">
    <property type="protein sequence ID" value="KWF20825.1"/>
    <property type="molecule type" value="Genomic_DNA"/>
</dbReference>
<dbReference type="Pfam" id="PF00488">
    <property type="entry name" value="MutS_V"/>
    <property type="match status" value="1"/>
</dbReference>
<keyword evidence="2" id="KW-0067">ATP-binding</keyword>
<protein>
    <submittedName>
        <fullName evidence="5">DNA mismatch repair protein MutS</fullName>
    </submittedName>
</protein>
<evidence type="ECO:0000256" key="2">
    <source>
        <dbReference type="ARBA" id="ARBA00022840"/>
    </source>
</evidence>
<evidence type="ECO:0000313" key="6">
    <source>
        <dbReference type="Proteomes" id="UP000062912"/>
    </source>
</evidence>
<name>A0A132E973_9BURK</name>
<comment type="caution">
    <text evidence="5">The sequence shown here is derived from an EMBL/GenBank/DDBJ whole genome shotgun (WGS) entry which is preliminary data.</text>
</comment>
<organism evidence="5 6">
    <name type="scientific">Burkholderia pseudomultivorans</name>
    <dbReference type="NCBI Taxonomy" id="1207504"/>
    <lineage>
        <taxon>Bacteria</taxon>
        <taxon>Pseudomonadati</taxon>
        <taxon>Pseudomonadota</taxon>
        <taxon>Betaproteobacteria</taxon>
        <taxon>Burkholderiales</taxon>
        <taxon>Burkholderiaceae</taxon>
        <taxon>Burkholderia</taxon>
        <taxon>Burkholderia cepacia complex</taxon>
    </lineage>
</organism>
<dbReference type="GO" id="GO:0006298">
    <property type="term" value="P:mismatch repair"/>
    <property type="evidence" value="ECO:0007669"/>
    <property type="project" value="InterPro"/>
</dbReference>
<keyword evidence="3" id="KW-0238">DNA-binding</keyword>
<dbReference type="AlphaFoldDB" id="A0A132E973"/>
<evidence type="ECO:0000256" key="3">
    <source>
        <dbReference type="ARBA" id="ARBA00023125"/>
    </source>
</evidence>
<dbReference type="PANTHER" id="PTHR11361">
    <property type="entry name" value="DNA MISMATCH REPAIR PROTEIN MUTS FAMILY MEMBER"/>
    <property type="match status" value="1"/>
</dbReference>
<dbReference type="Gene3D" id="3.40.50.300">
    <property type="entry name" value="P-loop containing nucleotide triphosphate hydrolases"/>
    <property type="match status" value="1"/>
</dbReference>
<keyword evidence="1" id="KW-0547">Nucleotide-binding</keyword>
<dbReference type="RefSeq" id="WP_060246139.1">
    <property type="nucleotide sequence ID" value="NZ_LPJR01000076.1"/>
</dbReference>
<dbReference type="GO" id="GO:0005524">
    <property type="term" value="F:ATP binding"/>
    <property type="evidence" value="ECO:0007669"/>
    <property type="project" value="UniProtKB-KW"/>
</dbReference>
<evidence type="ECO:0000313" key="5">
    <source>
        <dbReference type="EMBL" id="KWF20825.1"/>
    </source>
</evidence>
<dbReference type="InterPro" id="IPR000432">
    <property type="entry name" value="DNA_mismatch_repair_MutS_C"/>
</dbReference>
<dbReference type="OrthoDB" id="9808166at2"/>
<dbReference type="InterPro" id="IPR045076">
    <property type="entry name" value="MutS"/>
</dbReference>
<dbReference type="GO" id="GO:0030983">
    <property type="term" value="F:mismatched DNA binding"/>
    <property type="evidence" value="ECO:0007669"/>
    <property type="project" value="InterPro"/>
</dbReference>
<reference evidence="5 6" key="1">
    <citation type="submission" date="2015-11" db="EMBL/GenBank/DDBJ databases">
        <title>Expanding the genomic diversity of Burkholderia species for the development of highly accurate diagnostics.</title>
        <authorList>
            <person name="Sahl J."/>
            <person name="Keim P."/>
            <person name="Wagner D."/>
        </authorList>
    </citation>
    <scope>NUCLEOTIDE SEQUENCE [LARGE SCALE GENOMIC DNA]</scope>
    <source>
        <strain evidence="5 6">MSMB368WGS</strain>
    </source>
</reference>
<dbReference type="InterPro" id="IPR027417">
    <property type="entry name" value="P-loop_NTPase"/>
</dbReference>
<dbReference type="GO" id="GO:0005829">
    <property type="term" value="C:cytosol"/>
    <property type="evidence" value="ECO:0007669"/>
    <property type="project" value="TreeGrafter"/>
</dbReference>
<dbReference type="SMART" id="SM00534">
    <property type="entry name" value="MUTSac"/>
    <property type="match status" value="1"/>
</dbReference>
<accession>A0A132E973</accession>
<proteinExistence type="predicted"/>
<evidence type="ECO:0000256" key="1">
    <source>
        <dbReference type="ARBA" id="ARBA00022741"/>
    </source>
</evidence>
<gene>
    <name evidence="5" type="ORF">WT56_29620</name>
</gene>
<dbReference type="Proteomes" id="UP000062912">
    <property type="component" value="Unassembled WGS sequence"/>
</dbReference>
<dbReference type="GO" id="GO:0140664">
    <property type="term" value="F:ATP-dependent DNA damage sensor activity"/>
    <property type="evidence" value="ECO:0007669"/>
    <property type="project" value="InterPro"/>
</dbReference>